<dbReference type="AlphaFoldDB" id="A0ABD0KPJ9"/>
<comment type="caution">
    <text evidence="2">The sequence shown here is derived from an EMBL/GenBank/DDBJ whole genome shotgun (WGS) entry which is preliminary data.</text>
</comment>
<organism evidence="2 3">
    <name type="scientific">Batillaria attramentaria</name>
    <dbReference type="NCBI Taxonomy" id="370345"/>
    <lineage>
        <taxon>Eukaryota</taxon>
        <taxon>Metazoa</taxon>
        <taxon>Spiralia</taxon>
        <taxon>Lophotrochozoa</taxon>
        <taxon>Mollusca</taxon>
        <taxon>Gastropoda</taxon>
        <taxon>Caenogastropoda</taxon>
        <taxon>Sorbeoconcha</taxon>
        <taxon>Cerithioidea</taxon>
        <taxon>Batillariidae</taxon>
        <taxon>Batillaria</taxon>
    </lineage>
</organism>
<feature type="region of interest" description="Disordered" evidence="1">
    <location>
        <begin position="18"/>
        <end position="50"/>
    </location>
</feature>
<feature type="compositionally biased region" description="Polar residues" evidence="1">
    <location>
        <begin position="24"/>
        <end position="50"/>
    </location>
</feature>
<evidence type="ECO:0000313" key="2">
    <source>
        <dbReference type="EMBL" id="KAK7488964.1"/>
    </source>
</evidence>
<dbReference type="Proteomes" id="UP001519460">
    <property type="component" value="Unassembled WGS sequence"/>
</dbReference>
<evidence type="ECO:0000313" key="3">
    <source>
        <dbReference type="Proteomes" id="UP001519460"/>
    </source>
</evidence>
<evidence type="ECO:0000256" key="1">
    <source>
        <dbReference type="SAM" id="MobiDB-lite"/>
    </source>
</evidence>
<dbReference type="EMBL" id="JACVVK020000144">
    <property type="protein sequence ID" value="KAK7488964.1"/>
    <property type="molecule type" value="Genomic_DNA"/>
</dbReference>
<sequence>DGSLFATYWCVSVCHAETEDQHRSSNPQTGQSSLSHFQSSALKSVDGSTV</sequence>
<reference evidence="2 3" key="1">
    <citation type="journal article" date="2023" name="Sci. Data">
        <title>Genome assembly of the Korean intertidal mud-creeper Batillaria attramentaria.</title>
        <authorList>
            <person name="Patra A.K."/>
            <person name="Ho P.T."/>
            <person name="Jun S."/>
            <person name="Lee S.J."/>
            <person name="Kim Y."/>
            <person name="Won Y.J."/>
        </authorList>
    </citation>
    <scope>NUCLEOTIDE SEQUENCE [LARGE SCALE GENOMIC DNA]</scope>
    <source>
        <strain evidence="2">Wonlab-2016</strain>
    </source>
</reference>
<proteinExistence type="predicted"/>
<gene>
    <name evidence="2" type="ORF">BaRGS_00019768</name>
</gene>
<feature type="non-terminal residue" evidence="2">
    <location>
        <position position="1"/>
    </location>
</feature>
<keyword evidence="3" id="KW-1185">Reference proteome</keyword>
<name>A0ABD0KPJ9_9CAEN</name>
<accession>A0ABD0KPJ9</accession>
<protein>
    <submittedName>
        <fullName evidence="2">Uncharacterized protein</fullName>
    </submittedName>
</protein>